<organism evidence="1 2">
    <name type="scientific">Tothia fuscella</name>
    <dbReference type="NCBI Taxonomy" id="1048955"/>
    <lineage>
        <taxon>Eukaryota</taxon>
        <taxon>Fungi</taxon>
        <taxon>Dikarya</taxon>
        <taxon>Ascomycota</taxon>
        <taxon>Pezizomycotina</taxon>
        <taxon>Dothideomycetes</taxon>
        <taxon>Pleosporomycetidae</taxon>
        <taxon>Venturiales</taxon>
        <taxon>Cylindrosympodiaceae</taxon>
        <taxon>Tothia</taxon>
    </lineage>
</organism>
<evidence type="ECO:0000313" key="2">
    <source>
        <dbReference type="Proteomes" id="UP000800235"/>
    </source>
</evidence>
<accession>A0A9P4NHI0</accession>
<protein>
    <recommendedName>
        <fullName evidence="3">SWIM-type domain-containing protein</fullName>
    </recommendedName>
</protein>
<gene>
    <name evidence="1" type="ORF">EJ08DRAFT_519905</name>
</gene>
<dbReference type="AlphaFoldDB" id="A0A9P4NHI0"/>
<evidence type="ECO:0000313" key="1">
    <source>
        <dbReference type="EMBL" id="KAF2421208.1"/>
    </source>
</evidence>
<dbReference type="EMBL" id="MU007100">
    <property type="protein sequence ID" value="KAF2421208.1"/>
    <property type="molecule type" value="Genomic_DNA"/>
</dbReference>
<dbReference type="OrthoDB" id="5413281at2759"/>
<dbReference type="Proteomes" id="UP000800235">
    <property type="component" value="Unassembled WGS sequence"/>
</dbReference>
<evidence type="ECO:0008006" key="3">
    <source>
        <dbReference type="Google" id="ProtNLM"/>
    </source>
</evidence>
<name>A0A9P4NHI0_9PEZI</name>
<reference evidence="1" key="1">
    <citation type="journal article" date="2020" name="Stud. Mycol.">
        <title>101 Dothideomycetes genomes: a test case for predicting lifestyles and emergence of pathogens.</title>
        <authorList>
            <person name="Haridas S."/>
            <person name="Albert R."/>
            <person name="Binder M."/>
            <person name="Bloem J."/>
            <person name="Labutti K."/>
            <person name="Salamov A."/>
            <person name="Andreopoulos B."/>
            <person name="Baker S."/>
            <person name="Barry K."/>
            <person name="Bills G."/>
            <person name="Bluhm B."/>
            <person name="Cannon C."/>
            <person name="Castanera R."/>
            <person name="Culley D."/>
            <person name="Daum C."/>
            <person name="Ezra D."/>
            <person name="Gonzalez J."/>
            <person name="Henrissat B."/>
            <person name="Kuo A."/>
            <person name="Liang C."/>
            <person name="Lipzen A."/>
            <person name="Lutzoni F."/>
            <person name="Magnuson J."/>
            <person name="Mondo S."/>
            <person name="Nolan M."/>
            <person name="Ohm R."/>
            <person name="Pangilinan J."/>
            <person name="Park H.-J."/>
            <person name="Ramirez L."/>
            <person name="Alfaro M."/>
            <person name="Sun H."/>
            <person name="Tritt A."/>
            <person name="Yoshinaga Y."/>
            <person name="Zwiers L.-H."/>
            <person name="Turgeon B."/>
            <person name="Goodwin S."/>
            <person name="Spatafora J."/>
            <person name="Crous P."/>
            <person name="Grigoriev I."/>
        </authorList>
    </citation>
    <scope>NUCLEOTIDE SEQUENCE</scope>
    <source>
        <strain evidence="1">CBS 130266</strain>
    </source>
</reference>
<keyword evidence="2" id="KW-1185">Reference proteome</keyword>
<sequence length="244" mass="26895">MSTTLPNPRTLITKLLSSIPPPIESTNVANPLKNASTPTKHALQTLHVLYPNEFLPALDLLDRHLLMRLTLLPISPARNDVPNDTASPYSQTHPQVSSAMAISSLYYVRSAQQPKQYYGNTTQTTSNTPSRDYDPLATYYEVRPLAWNCSCPAFAFSAFPAAAENDDDDDESITEDSAIAYFNHTYEGERAWQFGGLGLGSNIPVCKHLLACILVERCEIFKDCVEERVVSVEEIAGWAAGWGG</sequence>
<proteinExistence type="predicted"/>
<comment type="caution">
    <text evidence="1">The sequence shown here is derived from an EMBL/GenBank/DDBJ whole genome shotgun (WGS) entry which is preliminary data.</text>
</comment>